<reference evidence="3 4" key="1">
    <citation type="journal article" date="2014" name="Nat. Genet.">
        <title>Genome and transcriptome of the porcine whipworm Trichuris suis.</title>
        <authorList>
            <person name="Jex A.R."/>
            <person name="Nejsum P."/>
            <person name="Schwarz E.M."/>
            <person name="Hu L."/>
            <person name="Young N.D."/>
            <person name="Hall R.S."/>
            <person name="Korhonen P.K."/>
            <person name="Liao S."/>
            <person name="Thamsborg S."/>
            <person name="Xia J."/>
            <person name="Xu P."/>
            <person name="Wang S."/>
            <person name="Scheerlinck J.P."/>
            <person name="Hofmann A."/>
            <person name="Sternberg P.W."/>
            <person name="Wang J."/>
            <person name="Gasser R.B."/>
        </authorList>
    </citation>
    <scope>NUCLEOTIDE SEQUENCE [LARGE SCALE GENOMIC DNA]</scope>
    <source>
        <strain evidence="3">DCEP-RM93F</strain>
        <strain evidence="2">DCEP-RM93M</strain>
    </source>
</reference>
<dbReference type="Proteomes" id="UP000030764">
    <property type="component" value="Unassembled WGS sequence"/>
</dbReference>
<sequence>MPGGHEIGKIPKRTTHKMGQSREMKINYENTEARCKTPRLLKQKDRSVRNSQNGEGVFFEMFHEGLKSLDITLFTLEITGLKGTPGQFFLYLVPCESFRSCPCSVLNDDKYRTCTGPLSVGSSESSEGIRAIARECDIPLTAKRADAHSGSLSVPAALNVSLPRQFDNGDFIEWASRCELCSRSDGWNDTVMAMKLPTLLEGDAYTIYQSLPQDVLSSYHALKQVMVARLHPGDLVHSALQRFEEKNLTDGETVESFAYHLRRLLSLAMPRLDASSAEKLLLHHLIRGLPIRTAENFDCATILQHWMTLFAKRV</sequence>
<protein>
    <recommendedName>
        <fullName evidence="5">Retrotransposon gag domain-containing protein</fullName>
    </recommendedName>
</protein>
<accession>A0A085N1V7</accession>
<feature type="region of interest" description="Disordered" evidence="1">
    <location>
        <begin position="1"/>
        <end position="20"/>
    </location>
</feature>
<evidence type="ECO:0000313" key="3">
    <source>
        <dbReference type="EMBL" id="KFD63453.1"/>
    </source>
</evidence>
<proteinExistence type="predicted"/>
<dbReference type="Proteomes" id="UP000030758">
    <property type="component" value="Unassembled WGS sequence"/>
</dbReference>
<evidence type="ECO:0000256" key="1">
    <source>
        <dbReference type="SAM" id="MobiDB-lite"/>
    </source>
</evidence>
<dbReference type="EMBL" id="KL363252">
    <property type="protein sequence ID" value="KFD50523.1"/>
    <property type="molecule type" value="Genomic_DNA"/>
</dbReference>
<evidence type="ECO:0008006" key="5">
    <source>
        <dbReference type="Google" id="ProtNLM"/>
    </source>
</evidence>
<gene>
    <name evidence="2" type="ORF">M513_08591</name>
    <name evidence="3" type="ORF">M514_08591</name>
</gene>
<evidence type="ECO:0000313" key="2">
    <source>
        <dbReference type="EMBL" id="KFD50523.1"/>
    </source>
</evidence>
<keyword evidence="4" id="KW-1185">Reference proteome</keyword>
<name>A0A085N1V7_9BILA</name>
<dbReference type="EMBL" id="KL367573">
    <property type="protein sequence ID" value="KFD63453.1"/>
    <property type="molecule type" value="Genomic_DNA"/>
</dbReference>
<dbReference type="AlphaFoldDB" id="A0A085N1V7"/>
<evidence type="ECO:0000313" key="4">
    <source>
        <dbReference type="Proteomes" id="UP000030764"/>
    </source>
</evidence>
<organism evidence="3">
    <name type="scientific">Trichuris suis</name>
    <name type="common">pig whipworm</name>
    <dbReference type="NCBI Taxonomy" id="68888"/>
    <lineage>
        <taxon>Eukaryota</taxon>
        <taxon>Metazoa</taxon>
        <taxon>Ecdysozoa</taxon>
        <taxon>Nematoda</taxon>
        <taxon>Enoplea</taxon>
        <taxon>Dorylaimia</taxon>
        <taxon>Trichinellida</taxon>
        <taxon>Trichuridae</taxon>
        <taxon>Trichuris</taxon>
    </lineage>
</organism>